<comment type="caution">
    <text evidence="8">The sequence shown here is derived from an EMBL/GenBank/DDBJ whole genome shotgun (WGS) entry which is preliminary data.</text>
</comment>
<feature type="domain" description="Lipoxygenase" evidence="7">
    <location>
        <begin position="380"/>
        <end position="432"/>
    </location>
</feature>
<dbReference type="EMBL" id="JAOPHQ010005990">
    <property type="protein sequence ID" value="KAK0133408.1"/>
    <property type="molecule type" value="Genomic_DNA"/>
</dbReference>
<proteinExistence type="predicted"/>
<dbReference type="SUPFAM" id="SSF49723">
    <property type="entry name" value="Lipase/lipooxygenase domain (PLAT/LH2 domain)"/>
    <property type="match status" value="1"/>
</dbReference>
<dbReference type="PROSITE" id="PS51393">
    <property type="entry name" value="LIPOXYGENASE_3"/>
    <property type="match status" value="4"/>
</dbReference>
<dbReference type="Pfam" id="PF01477">
    <property type="entry name" value="PLAT"/>
    <property type="match status" value="1"/>
</dbReference>
<dbReference type="GO" id="GO:0016702">
    <property type="term" value="F:oxidoreductase activity, acting on single donors with incorporation of molecular oxygen, incorporation of two atoms of oxygen"/>
    <property type="evidence" value="ECO:0007669"/>
    <property type="project" value="InterPro"/>
</dbReference>
<evidence type="ECO:0000313" key="8">
    <source>
        <dbReference type="EMBL" id="KAK0133408.1"/>
    </source>
</evidence>
<dbReference type="InterPro" id="IPR036226">
    <property type="entry name" value="LipOase_C_sf"/>
</dbReference>
<dbReference type="GO" id="GO:0046872">
    <property type="term" value="F:metal ion binding"/>
    <property type="evidence" value="ECO:0007669"/>
    <property type="project" value="UniProtKB-KW"/>
</dbReference>
<dbReference type="Gene3D" id="1.20.245.10">
    <property type="entry name" value="Lipoxygenase-1, Domain 5"/>
    <property type="match status" value="4"/>
</dbReference>
<dbReference type="SMART" id="SM00308">
    <property type="entry name" value="LH2"/>
    <property type="match status" value="1"/>
</dbReference>
<evidence type="ECO:0000313" key="9">
    <source>
        <dbReference type="Proteomes" id="UP001174136"/>
    </source>
</evidence>
<keyword evidence="3" id="KW-0560">Oxidoreductase</keyword>
<evidence type="ECO:0000259" key="7">
    <source>
        <dbReference type="PROSITE" id="PS51393"/>
    </source>
</evidence>
<dbReference type="InterPro" id="IPR036392">
    <property type="entry name" value="PLAT/LH2_dom_sf"/>
</dbReference>
<gene>
    <name evidence="8" type="primary">Alox12b</name>
    <name evidence="8" type="ORF">N1851_031093</name>
</gene>
<dbReference type="Proteomes" id="UP001174136">
    <property type="component" value="Unassembled WGS sequence"/>
</dbReference>
<evidence type="ECO:0000256" key="4">
    <source>
        <dbReference type="ARBA" id="ARBA00023098"/>
    </source>
</evidence>
<sequence length="432" mass="48871">MAVYNIEVTTGERLFAGTSDYVYITLIGAEGESERTLLDEWGNDFAKGTTGSYSVKTPRTLGELFLLKVEKDPVLLLAENLWFCSKIVVTTPEEEVILFPCHRWMSRGELVELRGGPEYVIEHWKDDDFYGFQFFNAVNPNIIHRCSQLPHNFPVTEDMVKPFLQEASSLHAEMKLQQQPSGENPIFLPSDTETDWLLAKMFIRNADSMQHQSVHHLMNAHFLVQGFALATLRNLPLIHPLYKSSLGVAGSLKLMARAHSQTTYSSLCLPENITERGLESVPNFYYRDDGLKLWSLINSFVKEMADKYYPSDNDVSRDSELQAWISDIFTNTFLENGSSGIPQDFRTVEELTKFVTMVIFTASAQHAAVHNGQVPLGSYPSEHFGEPDCKQIIKAFQGDLSYLSEEIAKRNSELTLPYEYLNPAQIENSIGA</sequence>
<feature type="domain" description="PLAT" evidence="6">
    <location>
        <begin position="2"/>
        <end position="119"/>
    </location>
</feature>
<dbReference type="InterPro" id="IPR000907">
    <property type="entry name" value="LipOase"/>
</dbReference>
<dbReference type="PANTHER" id="PTHR11771">
    <property type="entry name" value="LIPOXYGENASE"/>
    <property type="match status" value="1"/>
</dbReference>
<organism evidence="8 9">
    <name type="scientific">Merluccius polli</name>
    <name type="common">Benguela hake</name>
    <name type="synonym">Merluccius cadenati</name>
    <dbReference type="NCBI Taxonomy" id="89951"/>
    <lineage>
        <taxon>Eukaryota</taxon>
        <taxon>Metazoa</taxon>
        <taxon>Chordata</taxon>
        <taxon>Craniata</taxon>
        <taxon>Vertebrata</taxon>
        <taxon>Euteleostomi</taxon>
        <taxon>Actinopterygii</taxon>
        <taxon>Neopterygii</taxon>
        <taxon>Teleostei</taxon>
        <taxon>Neoteleostei</taxon>
        <taxon>Acanthomorphata</taxon>
        <taxon>Zeiogadaria</taxon>
        <taxon>Gadariae</taxon>
        <taxon>Gadiformes</taxon>
        <taxon>Gadoidei</taxon>
        <taxon>Merlucciidae</taxon>
        <taxon>Merluccius</taxon>
    </lineage>
</organism>
<protein>
    <submittedName>
        <fullName evidence="8">Arachidonate 12-lipoxygenase, 12R-type</fullName>
    </submittedName>
</protein>
<feature type="domain" description="Lipoxygenase" evidence="7">
    <location>
        <begin position="245"/>
        <end position="379"/>
    </location>
</feature>
<accession>A0AA47M496</accession>
<evidence type="ECO:0000259" key="6">
    <source>
        <dbReference type="PROSITE" id="PS50095"/>
    </source>
</evidence>
<name>A0AA47M496_MERPO</name>
<dbReference type="Pfam" id="PF00305">
    <property type="entry name" value="Lipoxygenase"/>
    <property type="match status" value="2"/>
</dbReference>
<feature type="domain" description="Lipoxygenase" evidence="7">
    <location>
        <begin position="117"/>
        <end position="175"/>
    </location>
</feature>
<dbReference type="SUPFAM" id="SSF48484">
    <property type="entry name" value="Lipoxigenase"/>
    <property type="match status" value="1"/>
</dbReference>
<dbReference type="InterPro" id="IPR013819">
    <property type="entry name" value="LipOase_C"/>
</dbReference>
<evidence type="ECO:0000256" key="2">
    <source>
        <dbReference type="ARBA" id="ARBA00022964"/>
    </source>
</evidence>
<feature type="domain" description="Lipoxygenase" evidence="7">
    <location>
        <begin position="176"/>
        <end position="243"/>
    </location>
</feature>
<dbReference type="GO" id="GO:0034440">
    <property type="term" value="P:lipid oxidation"/>
    <property type="evidence" value="ECO:0007669"/>
    <property type="project" value="InterPro"/>
</dbReference>
<keyword evidence="4" id="KW-0443">Lipid metabolism</keyword>
<evidence type="ECO:0000256" key="3">
    <source>
        <dbReference type="ARBA" id="ARBA00023002"/>
    </source>
</evidence>
<evidence type="ECO:0000256" key="5">
    <source>
        <dbReference type="PROSITE-ProRule" id="PRU00152"/>
    </source>
</evidence>
<dbReference type="InterPro" id="IPR001024">
    <property type="entry name" value="PLAT/LH2_dom"/>
</dbReference>
<dbReference type="PROSITE" id="PS50095">
    <property type="entry name" value="PLAT"/>
    <property type="match status" value="1"/>
</dbReference>
<keyword evidence="9" id="KW-1185">Reference proteome</keyword>
<evidence type="ECO:0000256" key="1">
    <source>
        <dbReference type="ARBA" id="ARBA00022723"/>
    </source>
</evidence>
<dbReference type="PRINTS" id="PR00087">
    <property type="entry name" value="LIPOXYGENASE"/>
</dbReference>
<dbReference type="Gene3D" id="2.60.60.20">
    <property type="entry name" value="PLAT/LH2 domain"/>
    <property type="match status" value="1"/>
</dbReference>
<comment type="caution">
    <text evidence="5">Lacks conserved residue(s) required for the propagation of feature annotation.</text>
</comment>
<keyword evidence="1" id="KW-0479">Metal-binding</keyword>
<dbReference type="AlphaFoldDB" id="A0AA47M496"/>
<reference evidence="8" key="1">
    <citation type="journal article" date="2023" name="Front. Mar. Sci.">
        <title>A new Merluccius polli reference genome to investigate the effects of global change in West African waters.</title>
        <authorList>
            <person name="Mateo J.L."/>
            <person name="Blanco-Fernandez C."/>
            <person name="Garcia-Vazquez E."/>
            <person name="Machado-Schiaffino G."/>
        </authorList>
    </citation>
    <scope>NUCLEOTIDE SEQUENCE</scope>
    <source>
        <strain evidence="8">C29</strain>
        <tissue evidence="8">Fin</tissue>
    </source>
</reference>
<keyword evidence="2" id="KW-0223">Dioxygenase</keyword>